<accession>A0A370B7N3</accession>
<evidence type="ECO:0000313" key="11">
    <source>
        <dbReference type="Proteomes" id="UP000253741"/>
    </source>
</evidence>
<evidence type="ECO:0000259" key="9">
    <source>
        <dbReference type="PROSITE" id="PS50928"/>
    </source>
</evidence>
<dbReference type="InterPro" id="IPR000515">
    <property type="entry name" value="MetI-like"/>
</dbReference>
<protein>
    <submittedName>
        <fullName evidence="10">Sugar ABC transporter permease</fullName>
    </submittedName>
</protein>
<dbReference type="InterPro" id="IPR051393">
    <property type="entry name" value="ABC_transporter_permease"/>
</dbReference>
<feature type="domain" description="ABC transmembrane type-1" evidence="9">
    <location>
        <begin position="91"/>
        <end position="303"/>
    </location>
</feature>
<dbReference type="Pfam" id="PF00528">
    <property type="entry name" value="BPD_transp_1"/>
    <property type="match status" value="1"/>
</dbReference>
<dbReference type="OrthoDB" id="3810889at2"/>
<dbReference type="Proteomes" id="UP000253741">
    <property type="component" value="Unassembled WGS sequence"/>
</dbReference>
<dbReference type="PANTHER" id="PTHR30193">
    <property type="entry name" value="ABC TRANSPORTER PERMEASE PROTEIN"/>
    <property type="match status" value="1"/>
</dbReference>
<evidence type="ECO:0000256" key="6">
    <source>
        <dbReference type="ARBA" id="ARBA00023136"/>
    </source>
</evidence>
<feature type="transmembrane region" description="Helical" evidence="7">
    <location>
        <begin position="35"/>
        <end position="61"/>
    </location>
</feature>
<comment type="caution">
    <text evidence="10">The sequence shown here is derived from an EMBL/GenBank/DDBJ whole genome shotgun (WGS) entry which is preliminary data.</text>
</comment>
<evidence type="ECO:0000256" key="2">
    <source>
        <dbReference type="ARBA" id="ARBA00022448"/>
    </source>
</evidence>
<dbReference type="AlphaFoldDB" id="A0A370B7N3"/>
<feature type="transmembrane region" description="Helical" evidence="7">
    <location>
        <begin position="235"/>
        <end position="255"/>
    </location>
</feature>
<feature type="transmembrane region" description="Helical" evidence="7">
    <location>
        <begin position="287"/>
        <end position="306"/>
    </location>
</feature>
<comment type="subcellular location">
    <subcellularLocation>
        <location evidence="1 7">Cell membrane</location>
        <topology evidence="1 7">Multi-pass membrane protein</topology>
    </subcellularLocation>
</comment>
<gene>
    <name evidence="10" type="ORF">DVH02_12530</name>
</gene>
<dbReference type="InterPro" id="IPR035906">
    <property type="entry name" value="MetI-like_sf"/>
</dbReference>
<dbReference type="CDD" id="cd06261">
    <property type="entry name" value="TM_PBP2"/>
    <property type="match status" value="1"/>
</dbReference>
<proteinExistence type="inferred from homology"/>
<evidence type="ECO:0000256" key="4">
    <source>
        <dbReference type="ARBA" id="ARBA00022692"/>
    </source>
</evidence>
<feature type="region of interest" description="Disordered" evidence="8">
    <location>
        <begin position="1"/>
        <end position="27"/>
    </location>
</feature>
<evidence type="ECO:0000256" key="8">
    <source>
        <dbReference type="SAM" id="MobiDB-lite"/>
    </source>
</evidence>
<dbReference type="PANTHER" id="PTHR30193:SF37">
    <property type="entry name" value="INNER MEMBRANE ABC TRANSPORTER PERMEASE PROTEIN YCJO"/>
    <property type="match status" value="1"/>
</dbReference>
<feature type="transmembrane region" description="Helical" evidence="7">
    <location>
        <begin position="128"/>
        <end position="148"/>
    </location>
</feature>
<feature type="transmembrane region" description="Helical" evidence="7">
    <location>
        <begin position="95"/>
        <end position="116"/>
    </location>
</feature>
<dbReference type="Gene3D" id="1.10.3720.10">
    <property type="entry name" value="MetI-like"/>
    <property type="match status" value="1"/>
</dbReference>
<name>A0A370B7N3_9ACTN</name>
<evidence type="ECO:0000313" key="10">
    <source>
        <dbReference type="EMBL" id="RDG37810.1"/>
    </source>
</evidence>
<feature type="transmembrane region" description="Helical" evidence="7">
    <location>
        <begin position="176"/>
        <end position="197"/>
    </location>
</feature>
<evidence type="ECO:0000256" key="3">
    <source>
        <dbReference type="ARBA" id="ARBA00022475"/>
    </source>
</evidence>
<dbReference type="GO" id="GO:0005886">
    <property type="term" value="C:plasma membrane"/>
    <property type="evidence" value="ECO:0007669"/>
    <property type="project" value="UniProtKB-SubCell"/>
</dbReference>
<evidence type="ECO:0000256" key="5">
    <source>
        <dbReference type="ARBA" id="ARBA00022989"/>
    </source>
</evidence>
<keyword evidence="3" id="KW-1003">Cell membrane</keyword>
<dbReference type="RefSeq" id="WP_114623862.1">
    <property type="nucleotide sequence ID" value="NZ_QQNA01000085.1"/>
</dbReference>
<keyword evidence="2 7" id="KW-0813">Transport</keyword>
<dbReference type="EMBL" id="QQNA01000085">
    <property type="protein sequence ID" value="RDG37810.1"/>
    <property type="molecule type" value="Genomic_DNA"/>
</dbReference>
<keyword evidence="5 7" id="KW-1133">Transmembrane helix</keyword>
<dbReference type="PROSITE" id="PS50928">
    <property type="entry name" value="ABC_TM1"/>
    <property type="match status" value="1"/>
</dbReference>
<keyword evidence="11" id="KW-1185">Reference proteome</keyword>
<sequence>MANVPAREVTEASAPAAPKDHSGGRRRGRSGAWGVGFAAPHALGLALFTLVPIGIALFMSLHNWPMIGSPSWIGLDNYQELLTDPTFRTALGNTFLFVVLYVPLNLVVSLGMAAWLSPRIRHRQIFRVIFFLPTVTPIVANAVVWRMLYQPGGAIDATAQSFFGIKMPDFLADPNWAMIAIVVMSVWQGFGYNMIVFSSALDSVPESQLEAASLDGANAWTAFWRIKLPLISPSLFFATTMTLITSFQVFIQPYIMTRGGPGDSTVTLVQFIYNQGFTFQKLGLASAAAWVLFVIILGVTAVQFLGQKKWVHYE</sequence>
<dbReference type="GO" id="GO:0055085">
    <property type="term" value="P:transmembrane transport"/>
    <property type="evidence" value="ECO:0007669"/>
    <property type="project" value="InterPro"/>
</dbReference>
<comment type="similarity">
    <text evidence="7">Belongs to the binding-protein-dependent transport system permease family.</text>
</comment>
<organism evidence="10 11">
    <name type="scientific">Streptomyces corynorhini</name>
    <dbReference type="NCBI Taxonomy" id="2282652"/>
    <lineage>
        <taxon>Bacteria</taxon>
        <taxon>Bacillati</taxon>
        <taxon>Actinomycetota</taxon>
        <taxon>Actinomycetes</taxon>
        <taxon>Kitasatosporales</taxon>
        <taxon>Streptomycetaceae</taxon>
        <taxon>Streptomyces</taxon>
    </lineage>
</organism>
<evidence type="ECO:0000256" key="1">
    <source>
        <dbReference type="ARBA" id="ARBA00004651"/>
    </source>
</evidence>
<evidence type="ECO:0000256" key="7">
    <source>
        <dbReference type="RuleBase" id="RU363032"/>
    </source>
</evidence>
<dbReference type="SUPFAM" id="SSF161098">
    <property type="entry name" value="MetI-like"/>
    <property type="match status" value="1"/>
</dbReference>
<reference evidence="10 11" key="1">
    <citation type="submission" date="2018-07" db="EMBL/GenBank/DDBJ databases">
        <title>Streptomyces species from bats.</title>
        <authorList>
            <person name="Dunlap C."/>
        </authorList>
    </citation>
    <scope>NUCLEOTIDE SEQUENCE [LARGE SCALE GENOMIC DNA]</scope>
    <source>
        <strain evidence="10 11">AC230</strain>
    </source>
</reference>
<keyword evidence="6 7" id="KW-0472">Membrane</keyword>
<keyword evidence="4 7" id="KW-0812">Transmembrane</keyword>